<gene>
    <name evidence="2" type="ORF">D2V05_17050</name>
    <name evidence="3" type="ORF">FQ017_16900</name>
</gene>
<feature type="domain" description="YdhG-like" evidence="1">
    <location>
        <begin position="32"/>
        <end position="129"/>
    </location>
</feature>
<reference evidence="2 4" key="1">
    <citation type="submission" date="2018-08" db="EMBL/GenBank/DDBJ databases">
        <title>Proposal of Muricauda 72 sp.nov. and Muricauda NH166 sp.nov., isolated from seawater.</title>
        <authorList>
            <person name="Cheng H."/>
            <person name="Wu Y.-H."/>
            <person name="Guo L.-L."/>
            <person name="Xu X.-W."/>
        </authorList>
    </citation>
    <scope>NUCLEOTIDE SEQUENCE [LARGE SCALE GENOMIC DNA]</scope>
    <source>
        <strain evidence="2 4">72</strain>
    </source>
</reference>
<dbReference type="Pfam" id="PF13376">
    <property type="entry name" value="OmdA"/>
    <property type="match status" value="1"/>
</dbReference>
<reference evidence="3 5" key="2">
    <citation type="submission" date="2019-07" db="EMBL/GenBank/DDBJ databases">
        <title>Draft genome of two Muricauda strains isolated from deep sea.</title>
        <authorList>
            <person name="Sun C."/>
        </authorList>
    </citation>
    <scope>NUCLEOTIDE SEQUENCE [LARGE SCALE GENOMIC DNA]</scope>
    <source>
        <strain evidence="3 5">72</strain>
    </source>
</reference>
<dbReference type="Proteomes" id="UP000266691">
    <property type="component" value="Unassembled WGS sequence"/>
</dbReference>
<protein>
    <recommendedName>
        <fullName evidence="1">YdhG-like domain-containing protein</fullName>
    </recommendedName>
</protein>
<dbReference type="Pfam" id="PF08818">
    <property type="entry name" value="DUF1801"/>
    <property type="match status" value="1"/>
</dbReference>
<dbReference type="SUPFAM" id="SSF159888">
    <property type="entry name" value="YdhG-like"/>
    <property type="match status" value="1"/>
</dbReference>
<accession>A0A3A1NCR3</accession>
<dbReference type="InterPro" id="IPR016786">
    <property type="entry name" value="YdeI_bac"/>
</dbReference>
<dbReference type="Gene3D" id="3.90.1150.200">
    <property type="match status" value="1"/>
</dbReference>
<dbReference type="EMBL" id="VNWK01000036">
    <property type="protein sequence ID" value="TXJ90708.1"/>
    <property type="molecule type" value="Genomic_DNA"/>
</dbReference>
<proteinExistence type="predicted"/>
<sequence length="210" mass="24384">MTNMNPAVDEYFEIGCGRCSLVGTPDCKVHKWQGEMKLLRTLLLECGVTEERKWGVPCYTYNGRNFMMLAAFKEYCWISFFKGALLQDAYQILEKPGDNTQSGRVVKFTQVEQVKEKLEILRQYIFEAMEVEKAGLKVKRKDISEYEVPEEFQDRLDADPELKEAFESLTPGRQKGYLLHFSSAKQSKTREERIEKCVPKILMGIGFHDR</sequence>
<dbReference type="AlphaFoldDB" id="A0A3A1NCR3"/>
<organism evidence="2 4">
    <name type="scientific">Flagellimonas pelagia</name>
    <dbReference type="NCBI Taxonomy" id="2306998"/>
    <lineage>
        <taxon>Bacteria</taxon>
        <taxon>Pseudomonadati</taxon>
        <taxon>Bacteroidota</taxon>
        <taxon>Flavobacteriia</taxon>
        <taxon>Flavobacteriales</taxon>
        <taxon>Flavobacteriaceae</taxon>
        <taxon>Flagellimonas</taxon>
    </lineage>
</organism>
<keyword evidence="5" id="KW-1185">Reference proteome</keyword>
<evidence type="ECO:0000313" key="2">
    <source>
        <dbReference type="EMBL" id="RIV41832.1"/>
    </source>
</evidence>
<dbReference type="PIRSF" id="PIRSF021308">
    <property type="entry name" value="UCP021308"/>
    <property type="match status" value="1"/>
</dbReference>
<evidence type="ECO:0000259" key="1">
    <source>
        <dbReference type="Pfam" id="PF08818"/>
    </source>
</evidence>
<dbReference type="OrthoDB" id="214150at2"/>
<dbReference type="EMBL" id="QXFI01000036">
    <property type="protein sequence ID" value="RIV41832.1"/>
    <property type="molecule type" value="Genomic_DNA"/>
</dbReference>
<dbReference type="InterPro" id="IPR014922">
    <property type="entry name" value="YdhG-like"/>
</dbReference>
<evidence type="ECO:0000313" key="3">
    <source>
        <dbReference type="EMBL" id="TXJ90708.1"/>
    </source>
</evidence>
<evidence type="ECO:0000313" key="5">
    <source>
        <dbReference type="Proteomes" id="UP000321621"/>
    </source>
</evidence>
<dbReference type="Proteomes" id="UP000321621">
    <property type="component" value="Unassembled WGS sequence"/>
</dbReference>
<comment type="caution">
    <text evidence="2">The sequence shown here is derived from an EMBL/GenBank/DDBJ whole genome shotgun (WGS) entry which is preliminary data.</text>
</comment>
<evidence type="ECO:0000313" key="4">
    <source>
        <dbReference type="Proteomes" id="UP000266691"/>
    </source>
</evidence>
<name>A0A3A1NCR3_9FLAO</name>